<name>A0A0G4H2Z6_VITBC</name>
<dbReference type="SUPFAM" id="SSF55874">
    <property type="entry name" value="ATPase domain of HSP90 chaperone/DNA topoisomerase II/histidine kinase"/>
    <property type="match status" value="1"/>
</dbReference>
<keyword evidence="4" id="KW-1185">Reference proteome</keyword>
<dbReference type="GO" id="GO:0005759">
    <property type="term" value="C:mitochondrial matrix"/>
    <property type="evidence" value="ECO:0007669"/>
    <property type="project" value="UniProtKB-SubCell"/>
</dbReference>
<feature type="region of interest" description="Disordered" evidence="2">
    <location>
        <begin position="29"/>
        <end position="145"/>
    </location>
</feature>
<dbReference type="VEuPathDB" id="CryptoDB:Vbra_19402"/>
<protein>
    <recommendedName>
        <fullName evidence="1">Protein-serine/threonine kinase</fullName>
        <ecNumber evidence="1">2.7.11.-</ecNumber>
    </recommendedName>
</protein>
<evidence type="ECO:0000313" key="3">
    <source>
        <dbReference type="EMBL" id="CEM37805.1"/>
    </source>
</evidence>
<keyword evidence="1" id="KW-0808">Transferase</keyword>
<gene>
    <name evidence="3" type="ORF">Vbra_19402</name>
</gene>
<comment type="similarity">
    <text evidence="1">Belongs to the PDK/BCKDK protein kinase family.</text>
</comment>
<dbReference type="GO" id="GO:0005524">
    <property type="term" value="F:ATP binding"/>
    <property type="evidence" value="ECO:0007669"/>
    <property type="project" value="UniProtKB-UniRule"/>
</dbReference>
<comment type="subcellular location">
    <subcellularLocation>
        <location evidence="1">Mitochondrion matrix</location>
    </subcellularLocation>
</comment>
<proteinExistence type="inferred from homology"/>
<dbReference type="EMBL" id="CDMY01000954">
    <property type="protein sequence ID" value="CEM37805.1"/>
    <property type="molecule type" value="Genomic_DNA"/>
</dbReference>
<dbReference type="InParanoid" id="A0A0G4H2Z6"/>
<reference evidence="3 4" key="1">
    <citation type="submission" date="2014-11" db="EMBL/GenBank/DDBJ databases">
        <authorList>
            <person name="Zhu J."/>
            <person name="Qi W."/>
            <person name="Song R."/>
        </authorList>
    </citation>
    <scope>NUCLEOTIDE SEQUENCE [LARGE SCALE GENOMIC DNA]</scope>
</reference>
<dbReference type="InterPro" id="IPR036890">
    <property type="entry name" value="HATPase_C_sf"/>
</dbReference>
<dbReference type="EC" id="2.7.11.-" evidence="1"/>
<dbReference type="Proteomes" id="UP000041254">
    <property type="component" value="Unassembled WGS sequence"/>
</dbReference>
<accession>A0A0G4H2Z6</accession>
<evidence type="ECO:0000256" key="2">
    <source>
        <dbReference type="SAM" id="MobiDB-lite"/>
    </source>
</evidence>
<keyword evidence="1" id="KW-0547">Nucleotide-binding</keyword>
<evidence type="ECO:0000256" key="1">
    <source>
        <dbReference type="RuleBase" id="RU366032"/>
    </source>
</evidence>
<dbReference type="STRING" id="1169540.A0A0G4H2Z6"/>
<feature type="region of interest" description="Disordered" evidence="2">
    <location>
        <begin position="322"/>
        <end position="346"/>
    </location>
</feature>
<dbReference type="AlphaFoldDB" id="A0A0G4H2Z6"/>
<dbReference type="GO" id="GO:0004740">
    <property type="term" value="F:pyruvate dehydrogenase (acetyl-transferring) kinase activity"/>
    <property type="evidence" value="ECO:0007669"/>
    <property type="project" value="TreeGrafter"/>
</dbReference>
<dbReference type="PANTHER" id="PTHR11947">
    <property type="entry name" value="PYRUVATE DEHYDROGENASE KINASE"/>
    <property type="match status" value="1"/>
</dbReference>
<keyword evidence="1" id="KW-0496">Mitochondrion</keyword>
<dbReference type="GO" id="GO:0010906">
    <property type="term" value="P:regulation of glucose metabolic process"/>
    <property type="evidence" value="ECO:0007669"/>
    <property type="project" value="TreeGrafter"/>
</dbReference>
<dbReference type="PANTHER" id="PTHR11947:SF3">
    <property type="entry name" value="[PYRUVATE DEHYDROGENASE (ACETYL-TRANSFERRING)] KINASE, MITOCHONDRIAL"/>
    <property type="match status" value="1"/>
</dbReference>
<sequence length="346" mass="36567">MRAVVEKAQQSDNHHAVLPIDNELHLVSFAPDVPQPPSAPFSGNPTSPYGPLHQHPPDHPSLVYPVTISLDDESPEGTQRTFPSSPQPSRPYTCRNETSQPADGYGSSDGRSSGGPGTMAPATVTATSLPAFGGGGSGGGQRVCQGSHSIRVDTGAEVELPPVQVILSGDNHQVAIKIADEGGGIAREAESKIWSYLYTTAKPIGEPSNEQDSQVKNMPHAPHTGPFGYLDRSQRNGLRPGSSPDASKPSISPLAGFGCGLPLSRLYAQYLGGSLKVVSMPRWGTDAYLFLSKIGDIQERVPPGWSVPLAWQSAERQRAGGSGLLDVGDIPTQEDQASQHYPPFAL</sequence>
<dbReference type="OrthoDB" id="447474at2759"/>
<evidence type="ECO:0000313" key="4">
    <source>
        <dbReference type="Proteomes" id="UP000041254"/>
    </source>
</evidence>
<feature type="region of interest" description="Disordered" evidence="2">
    <location>
        <begin position="205"/>
        <end position="251"/>
    </location>
</feature>
<keyword evidence="1" id="KW-0067">ATP-binding</keyword>
<keyword evidence="1" id="KW-0418">Kinase</keyword>
<dbReference type="InterPro" id="IPR039028">
    <property type="entry name" value="BCKD/PDK"/>
</dbReference>
<dbReference type="Gene3D" id="3.30.565.10">
    <property type="entry name" value="Histidine kinase-like ATPase, C-terminal domain"/>
    <property type="match status" value="1"/>
</dbReference>
<feature type="compositionally biased region" description="Gly residues" evidence="2">
    <location>
        <begin position="132"/>
        <end position="141"/>
    </location>
</feature>
<organism evidence="3 4">
    <name type="scientific">Vitrella brassicaformis (strain CCMP3155)</name>
    <dbReference type="NCBI Taxonomy" id="1169540"/>
    <lineage>
        <taxon>Eukaryota</taxon>
        <taxon>Sar</taxon>
        <taxon>Alveolata</taxon>
        <taxon>Colpodellida</taxon>
        <taxon>Vitrellaceae</taxon>
        <taxon>Vitrella</taxon>
    </lineage>
</organism>